<evidence type="ECO:0000256" key="1">
    <source>
        <dbReference type="SAM" id="MobiDB-lite"/>
    </source>
</evidence>
<sequence length="307" mass="34302">MYCMKAACELSANLTFLEIRSPINRRVATVVGAVTFKLVPLEKGLGVLLTFRPGSGKREGKPGVCGGGEEDLGVMFSCVVEESDWTWFEEGGEIIPFLEYTPDNTRVRCNICRESRVSGLGNWVHTKNLKTHLKCATHSTCWQNYLDTQLREKEESAQLSLAYNASAISTPSISSSSLPSAPPAMFPAEPDDTDMDLDLPEWQPLPSVSQLIRELGAEPEYAPTPEETQRMLREQYEQILVNAYQESHLDQDGVEEQFMGADSPKIDAEGEEDDIEDDPMSSSEYFPYPSKPYFDIKDKRLPKSSPD</sequence>
<dbReference type="EMBL" id="JAWWNJ010000115">
    <property type="protein sequence ID" value="KAK6991821.1"/>
    <property type="molecule type" value="Genomic_DNA"/>
</dbReference>
<feature type="compositionally biased region" description="Basic and acidic residues" evidence="1">
    <location>
        <begin position="294"/>
        <end position="307"/>
    </location>
</feature>
<feature type="region of interest" description="Disordered" evidence="1">
    <location>
        <begin position="258"/>
        <end position="307"/>
    </location>
</feature>
<comment type="caution">
    <text evidence="2">The sequence shown here is derived from an EMBL/GenBank/DDBJ whole genome shotgun (WGS) entry which is preliminary data.</text>
</comment>
<protein>
    <recommendedName>
        <fullName evidence="4">BED-type domain-containing protein</fullName>
    </recommendedName>
</protein>
<gene>
    <name evidence="2" type="ORF">R3P38DRAFT_2803516</name>
</gene>
<proteinExistence type="predicted"/>
<evidence type="ECO:0000313" key="2">
    <source>
        <dbReference type="EMBL" id="KAK6991821.1"/>
    </source>
</evidence>
<keyword evidence="3" id="KW-1185">Reference proteome</keyword>
<feature type="compositionally biased region" description="Acidic residues" evidence="1">
    <location>
        <begin position="269"/>
        <end position="279"/>
    </location>
</feature>
<organism evidence="2 3">
    <name type="scientific">Favolaschia claudopus</name>
    <dbReference type="NCBI Taxonomy" id="2862362"/>
    <lineage>
        <taxon>Eukaryota</taxon>
        <taxon>Fungi</taxon>
        <taxon>Dikarya</taxon>
        <taxon>Basidiomycota</taxon>
        <taxon>Agaricomycotina</taxon>
        <taxon>Agaricomycetes</taxon>
        <taxon>Agaricomycetidae</taxon>
        <taxon>Agaricales</taxon>
        <taxon>Marasmiineae</taxon>
        <taxon>Mycenaceae</taxon>
        <taxon>Favolaschia</taxon>
    </lineage>
</organism>
<name>A0AAV9ZTJ4_9AGAR</name>
<dbReference type="AlphaFoldDB" id="A0AAV9ZTJ4"/>
<evidence type="ECO:0000313" key="3">
    <source>
        <dbReference type="Proteomes" id="UP001362999"/>
    </source>
</evidence>
<dbReference type="Proteomes" id="UP001362999">
    <property type="component" value="Unassembled WGS sequence"/>
</dbReference>
<accession>A0AAV9ZTJ4</accession>
<reference evidence="2 3" key="1">
    <citation type="journal article" date="2024" name="J Genomics">
        <title>Draft genome sequencing and assembly of Favolaschia claudopus CIRM-BRFM 2984 isolated from oak limbs.</title>
        <authorList>
            <person name="Navarro D."/>
            <person name="Drula E."/>
            <person name="Chaduli D."/>
            <person name="Cazenave R."/>
            <person name="Ahrendt S."/>
            <person name="Wang J."/>
            <person name="Lipzen A."/>
            <person name="Daum C."/>
            <person name="Barry K."/>
            <person name="Grigoriev I.V."/>
            <person name="Favel A."/>
            <person name="Rosso M.N."/>
            <person name="Martin F."/>
        </authorList>
    </citation>
    <scope>NUCLEOTIDE SEQUENCE [LARGE SCALE GENOMIC DNA]</scope>
    <source>
        <strain evidence="2 3">CIRM-BRFM 2984</strain>
    </source>
</reference>
<evidence type="ECO:0008006" key="4">
    <source>
        <dbReference type="Google" id="ProtNLM"/>
    </source>
</evidence>